<keyword evidence="2" id="KW-0812">Transmembrane</keyword>
<organism evidence="4 5">
    <name type="scientific">Candolleomyces aberdarensis</name>
    <dbReference type="NCBI Taxonomy" id="2316362"/>
    <lineage>
        <taxon>Eukaryota</taxon>
        <taxon>Fungi</taxon>
        <taxon>Dikarya</taxon>
        <taxon>Basidiomycota</taxon>
        <taxon>Agaricomycotina</taxon>
        <taxon>Agaricomycetes</taxon>
        <taxon>Agaricomycetidae</taxon>
        <taxon>Agaricales</taxon>
        <taxon>Agaricineae</taxon>
        <taxon>Psathyrellaceae</taxon>
        <taxon>Candolleomyces</taxon>
    </lineage>
</organism>
<dbReference type="SUPFAM" id="SSF48371">
    <property type="entry name" value="ARM repeat"/>
    <property type="match status" value="2"/>
</dbReference>
<dbReference type="InterPro" id="IPR011989">
    <property type="entry name" value="ARM-like"/>
</dbReference>
<gene>
    <name evidence="4" type="ORF">EST38_g7957</name>
</gene>
<dbReference type="InterPro" id="IPR016024">
    <property type="entry name" value="ARM-type_fold"/>
</dbReference>
<feature type="region of interest" description="Disordered" evidence="1">
    <location>
        <begin position="1695"/>
        <end position="1715"/>
    </location>
</feature>
<evidence type="ECO:0000256" key="2">
    <source>
        <dbReference type="SAM" id="Phobius"/>
    </source>
</evidence>
<name>A0A4Q2DEE7_9AGAR</name>
<dbReference type="Gene3D" id="1.25.10.10">
    <property type="entry name" value="Leucine-rich Repeat Variant"/>
    <property type="match status" value="2"/>
</dbReference>
<keyword evidence="2" id="KW-1133">Transmembrane helix</keyword>
<feature type="transmembrane region" description="Helical" evidence="2">
    <location>
        <begin position="78"/>
        <end position="97"/>
    </location>
</feature>
<feature type="transmembrane region" description="Helical" evidence="2">
    <location>
        <begin position="222"/>
        <end position="243"/>
    </location>
</feature>
<feature type="compositionally biased region" description="Polar residues" evidence="1">
    <location>
        <begin position="24"/>
        <end position="43"/>
    </location>
</feature>
<accession>A0A4Q2DEE7</accession>
<feature type="transmembrane region" description="Helical" evidence="2">
    <location>
        <begin position="195"/>
        <end position="216"/>
    </location>
</feature>
<dbReference type="OrthoDB" id="3219854at2759"/>
<comment type="caution">
    <text evidence="4">The sequence shown here is derived from an EMBL/GenBank/DDBJ whole genome shotgun (WGS) entry which is preliminary data.</text>
</comment>
<reference evidence="4 5" key="1">
    <citation type="submission" date="2019-01" db="EMBL/GenBank/DDBJ databases">
        <title>Draft genome sequence of Psathyrella aberdarensis IHI B618.</title>
        <authorList>
            <person name="Buettner E."/>
            <person name="Kellner H."/>
        </authorList>
    </citation>
    <scope>NUCLEOTIDE SEQUENCE [LARGE SCALE GENOMIC DNA]</scope>
    <source>
        <strain evidence="4 5">IHI B618</strain>
    </source>
</reference>
<evidence type="ECO:0000256" key="1">
    <source>
        <dbReference type="SAM" id="MobiDB-lite"/>
    </source>
</evidence>
<feature type="domain" description="DUF6535" evidence="3">
    <location>
        <begin position="56"/>
        <end position="216"/>
    </location>
</feature>
<evidence type="ECO:0000313" key="4">
    <source>
        <dbReference type="EMBL" id="RXW17899.1"/>
    </source>
</evidence>
<feature type="transmembrane region" description="Helical" evidence="2">
    <location>
        <begin position="140"/>
        <end position="162"/>
    </location>
</feature>
<dbReference type="InterPro" id="IPR045338">
    <property type="entry name" value="DUF6535"/>
</dbReference>
<evidence type="ECO:0000313" key="5">
    <source>
        <dbReference type="Proteomes" id="UP000290288"/>
    </source>
</evidence>
<feature type="region of interest" description="Disordered" evidence="1">
    <location>
        <begin position="1"/>
        <end position="48"/>
    </location>
</feature>
<dbReference type="Pfam" id="PF20153">
    <property type="entry name" value="DUF6535"/>
    <property type="match status" value="1"/>
</dbReference>
<protein>
    <recommendedName>
        <fullName evidence="3">DUF6535 domain-containing protein</fullName>
    </recommendedName>
</protein>
<dbReference type="Proteomes" id="UP000290288">
    <property type="component" value="Unassembled WGS sequence"/>
</dbReference>
<sequence length="1715" mass="191155">MDPDADSAAYANDESNAEKGPHNNAKQRPLNQNNAKNGPSNKNEPPLDFRKDAHVWYLYLEDAEREASEKADQWKTGLDSLLIFAGLFGGIVSSFLLDARKDLQVDSEQNLLSDIRQTLLSGSINQASAVSTATEWVNGLWILSLYITLFSAITGVLAKAWLASYASAAKRREAEDAYNRYQLDKQTDQWCLKEAITLVPLLLQGATFLFLAGLVIRGYGDSPILSVVLVAFCASGGCLYLLMTVLPLMSPTSPFNTPLTDFLRWLKRMWTALWGWKPSEPGGNMGPDAGMNHGLAKILYEKAILSPKASHVNAAIAEIALPSFQERWIQYLFQTDTPQILLSYFAQCATSRTHDDAVQHDAFLGNCLLALLRFVKCAEERMASSSGQAHMADIMQSNAALAAHLRESFCEPGNPLHRWNSLPEAFRPLLFSLRTQVLSQLQSLDQSHVDSELDVDFGDFNANELADQPWYMAWQDIASNHRIHFTLAATRGVLHGQRNTKVVSSMALSLCLARAAHTAIDTSFVSEWVGFTNTEKARQGITKLTSRYLVNLYGAVASSWEDMVVDALTVATSDIPSASDIVAGAEPSDPHQPSSVRVLQSLISVLPLRHLPLRVRAHAVKMLEYVSFPGGELSEAIQARQSLDSPNSEVDSIMPPVNLTASTDDPLMKSVYFMIDTIASLIVSEPEGDLRDSAIKILENMITSNRTLKRRISTSLSSSVESGLKEFEPQTRMRTIGLLRTLYNLRSPESPLYECIHRVIPSMVEVAMKATSDEVGELALNMIRDLWAIVECQAEIKKTITECLDARLDNEDTDSQREVLSLFSELLRCSNSEFHDISDRDHPEWAAFLFPWSTSAQFLKDVINVSLPKIVKLAIHDEDMISRRTAEQFLKRLGQGEHLSRSLTFDGLRWLEKASLSTRWRVRQSAVLVLNIFEKQLDINTPLLKKMVELAALDDDDDVRLASIRLLSTICQGRHLNAESVDTMRTTILSARESIVHHWYDPPNCASWIPFIVYFPEAIPIMLELWEEATVHEDDATQNVEKSLISALASEELSGDPKYRACLAEAIPSDLSVALNSYGRTSDWLRVAKWARILISLAENPNFKEVVNHVLEKVANQIRYDIEANPSDDITEEDLEYLRGSKISTHLRQSLSEVDWDDRITWAKLLAMFGRYLPLEFPNTTLIIAELAIHDPDDDVQSACFEALLPLMDQVDARNLIKDNIIGASNVLLGCMDWRIRSGVVKALQKIIEQGIKEAACAAHFPSLDTGVLFQNVKLPKHLKDILSHAFVRSLRDDTKKNTRPAVVDLFGRLIGCMPGQQTKYDSLLGKDKRSLQIREPPNIRVNVVQAIDYLTGDSSDKFHDVISLSIQHLLKLGLADDSNERLRTSIRQIFLNNFVILTGQTKLHRDIFAGIPLVIPALSVGGREAVLELADKLVIPDETAASVAHTLIPVLRSTSSSWVARTTAIELLSKLHAKHRKTSPRLIEQAIPEIIALALDDKDPSLELRITAICLLSYLLASPADDTGGVYLNAAAGVQSEIKHHAMKFITLLQDERLRPSVVDLLSAASADERSPIRRKLSMSILASVLGQKTSASAGPYMILLARLISDGRFREEPTDTVMLFVASALVTKSHLAPYRFEILTALWCRYKLRNIPGTAFQQKDLLDWFAFGLFGRHTTVSEVKTWREGCEKWLGDGGSSEHPEAHTMHHTRDLTRA</sequence>
<keyword evidence="2" id="KW-0472">Membrane</keyword>
<dbReference type="EMBL" id="SDEE01000305">
    <property type="protein sequence ID" value="RXW17899.1"/>
    <property type="molecule type" value="Genomic_DNA"/>
</dbReference>
<proteinExistence type="predicted"/>
<keyword evidence="5" id="KW-1185">Reference proteome</keyword>
<evidence type="ECO:0000259" key="3">
    <source>
        <dbReference type="Pfam" id="PF20153"/>
    </source>
</evidence>